<reference evidence="2" key="1">
    <citation type="journal article" date="2008" name="J. Bacteriol.">
        <title>Genome sequence of the fish pathogen Renibacterium salmoninarum suggests reductive evolution away from an environmental Arthrobacter ancestor.</title>
        <authorList>
            <person name="Wiens G.D."/>
            <person name="Rockey D.D."/>
            <person name="Wu Z."/>
            <person name="Chang J."/>
            <person name="Levy R."/>
            <person name="Crane S."/>
            <person name="Chen D.S."/>
            <person name="Capri G.R."/>
            <person name="Burnett J.R."/>
            <person name="Sudheesh P.S."/>
            <person name="Schipma M.J."/>
            <person name="Burd H."/>
            <person name="Bhattacharyya A."/>
            <person name="Rhodes L.D."/>
            <person name="Kaul R."/>
            <person name="Strom M.S."/>
        </authorList>
    </citation>
    <scope>NUCLEOTIDE SEQUENCE [LARGE SCALE GENOMIC DNA]</scope>
    <source>
        <strain evidence="2">ATCC 33209 / DSM 20767 / JCM 11484 / NBRC 15589 / NCIMB 2235</strain>
    </source>
</reference>
<evidence type="ECO:0000313" key="2">
    <source>
        <dbReference type="Proteomes" id="UP000002007"/>
    </source>
</evidence>
<keyword evidence="2" id="KW-1185">Reference proteome</keyword>
<gene>
    <name evidence="1" type="ordered locus">RSal33209_1554</name>
</gene>
<dbReference type="Gene3D" id="3.40.50.720">
    <property type="entry name" value="NAD(P)-binding Rossmann-like Domain"/>
    <property type="match status" value="1"/>
</dbReference>
<dbReference type="EMBL" id="CP000910">
    <property type="protein sequence ID" value="ABY23290.1"/>
    <property type="molecule type" value="Genomic_DNA"/>
</dbReference>
<dbReference type="KEGG" id="rsa:RSal33209_1554"/>
<dbReference type="PANTHER" id="PTHR43162">
    <property type="match status" value="1"/>
</dbReference>
<accession>A9WNZ8</accession>
<dbReference type="InterPro" id="IPR051604">
    <property type="entry name" value="Ergot_Alk_Oxidoreductase"/>
</dbReference>
<dbReference type="STRING" id="288705.RSal33209_1554"/>
<protein>
    <submittedName>
        <fullName evidence="1">Nucleoside-diphosphate-sugar epimerase</fullName>
    </submittedName>
</protein>
<dbReference type="SUPFAM" id="SSF51735">
    <property type="entry name" value="NAD(P)-binding Rossmann-fold domains"/>
    <property type="match status" value="1"/>
</dbReference>
<name>A9WNZ8_RENSM</name>
<organism evidence="1 2">
    <name type="scientific">Renibacterium salmoninarum (strain ATCC 33209 / DSM 20767 / JCM 11484 / NBRC 15589 / NCIMB 2235)</name>
    <dbReference type="NCBI Taxonomy" id="288705"/>
    <lineage>
        <taxon>Bacteria</taxon>
        <taxon>Bacillati</taxon>
        <taxon>Actinomycetota</taxon>
        <taxon>Actinomycetes</taxon>
        <taxon>Micrococcales</taxon>
        <taxon>Micrococcaceae</taxon>
        <taxon>Renibacterium</taxon>
    </lineage>
</organism>
<dbReference type="Proteomes" id="UP000002007">
    <property type="component" value="Chromosome"/>
</dbReference>
<dbReference type="eggNOG" id="COG0702">
    <property type="taxonomic scope" value="Bacteria"/>
</dbReference>
<evidence type="ECO:0000313" key="1">
    <source>
        <dbReference type="EMBL" id="ABY23290.1"/>
    </source>
</evidence>
<dbReference type="HOGENOM" id="CLU_2221034_0_0_11"/>
<sequence>MTQSGHLGKTYTLTGPDSLTHQDIATSLTRATRSQITFSDVEPAQFGQYLQGILPSWQLDGLLEDYAHYRRGEAARTTNTVTEITGKTGRSFDEFATEFSAEFVGY</sequence>
<proteinExistence type="predicted"/>
<dbReference type="PANTHER" id="PTHR43162:SF1">
    <property type="entry name" value="PRESTALK A DIFFERENTIATION PROTEIN A"/>
    <property type="match status" value="1"/>
</dbReference>
<dbReference type="InterPro" id="IPR036291">
    <property type="entry name" value="NAD(P)-bd_dom_sf"/>
</dbReference>
<dbReference type="AlphaFoldDB" id="A9WNZ8"/>